<protein>
    <submittedName>
        <fullName evidence="2">Uncharacterized protein</fullName>
    </submittedName>
</protein>
<accession>A0AC34Q7N6</accession>
<reference evidence="2" key="1">
    <citation type="submission" date="2022-11" db="UniProtKB">
        <authorList>
            <consortium name="WormBaseParasite"/>
        </authorList>
    </citation>
    <scope>IDENTIFICATION</scope>
</reference>
<dbReference type="Proteomes" id="UP000887576">
    <property type="component" value="Unplaced"/>
</dbReference>
<organism evidence="1 2">
    <name type="scientific">Panagrolaimus sp. JU765</name>
    <dbReference type="NCBI Taxonomy" id="591449"/>
    <lineage>
        <taxon>Eukaryota</taxon>
        <taxon>Metazoa</taxon>
        <taxon>Ecdysozoa</taxon>
        <taxon>Nematoda</taxon>
        <taxon>Chromadorea</taxon>
        <taxon>Rhabditida</taxon>
        <taxon>Tylenchina</taxon>
        <taxon>Panagrolaimomorpha</taxon>
        <taxon>Panagrolaimoidea</taxon>
        <taxon>Panagrolaimidae</taxon>
        <taxon>Panagrolaimus</taxon>
    </lineage>
</organism>
<evidence type="ECO:0000313" key="1">
    <source>
        <dbReference type="Proteomes" id="UP000887576"/>
    </source>
</evidence>
<proteinExistence type="predicted"/>
<sequence length="110" mass="12149">KPSDFWNFLDGFCHVRASQSLASTFSSLFWPSSVASSPRTPHCLKSPVPASALPVIGHQLRNSSKTSPPIVADHSATSRVSSKTKAFVFRANESRTTKHSFFPKKTYPHF</sequence>
<name>A0AC34Q7N6_9BILA</name>
<dbReference type="WBParaSite" id="JU765_v2.g13705.t1">
    <property type="protein sequence ID" value="JU765_v2.g13705.t1"/>
    <property type="gene ID" value="JU765_v2.g13705"/>
</dbReference>
<evidence type="ECO:0000313" key="2">
    <source>
        <dbReference type="WBParaSite" id="JU765_v2.g13705.t1"/>
    </source>
</evidence>